<dbReference type="Pfam" id="PF01345">
    <property type="entry name" value="DUF11"/>
    <property type="match status" value="3"/>
</dbReference>
<evidence type="ECO:0000313" key="2">
    <source>
        <dbReference type="EMBL" id="TPE60186.1"/>
    </source>
</evidence>
<name>A0A501XI21_9SPHN</name>
<reference evidence="2 3" key="1">
    <citation type="submission" date="2019-06" db="EMBL/GenBank/DDBJ databases">
        <authorList>
            <person name="Lee I."/>
            <person name="Jang G.I."/>
            <person name="Hwang C.Y."/>
        </authorList>
    </citation>
    <scope>NUCLEOTIDE SEQUENCE [LARGE SCALE GENOMIC DNA]</scope>
    <source>
        <strain evidence="2 3">PAMC 28131</strain>
    </source>
</reference>
<dbReference type="Proteomes" id="UP000319897">
    <property type="component" value="Unassembled WGS sequence"/>
</dbReference>
<dbReference type="PANTHER" id="PTHR34819">
    <property type="entry name" value="LARGE CYSTEINE-RICH PERIPLASMIC PROTEIN OMCB"/>
    <property type="match status" value="1"/>
</dbReference>
<protein>
    <submittedName>
        <fullName evidence="2">DUF11 domain-containing protein</fullName>
    </submittedName>
</protein>
<feature type="domain" description="DUF11" evidence="1">
    <location>
        <begin position="1459"/>
        <end position="1564"/>
    </location>
</feature>
<organism evidence="2 3">
    <name type="scientific">Sandaracinobacter neustonicus</name>
    <dbReference type="NCBI Taxonomy" id="1715348"/>
    <lineage>
        <taxon>Bacteria</taxon>
        <taxon>Pseudomonadati</taxon>
        <taxon>Pseudomonadota</taxon>
        <taxon>Alphaproteobacteria</taxon>
        <taxon>Sphingomonadales</taxon>
        <taxon>Sphingosinicellaceae</taxon>
        <taxon>Sandaracinobacter</taxon>
    </lineage>
</organism>
<proteinExistence type="predicted"/>
<sequence length="3595" mass="367389">MTADAGLGGRLARWLRGSSLAARRPTDEAVMLLEERIMLDAEAQVTIDGPATAPLGGSFAITLTFDNVADGDPGSNVGYGPYIDLIIPTTGKDGAGAAADDGITFGSATYLGVPVQTTLLTFDANGDAIHPFARDASGNARVVHGTPGDTLAVLTLPFGSFTPEQTAAVVTVNLNMSPLADYDPGHISDQLTLLAQGGFFLGRDPHDNPTTDAPVLQQPPVSLSVSPSLVTLTKVSNAPENETATGPNFLRTYTIDLDIATGQTITSLNIQDLLPANIVYMGSVVSIGSGTLVDAPAVGVVVDPADNLLSYDFGSVTGVAGVDARIVVSFYVADVAGDGSNVIDPVTGGDTQTINDVRATGEFTPIDGRDPVTVMLEDARPDDHILTNRAIAVQKSSSLVDNNSSGLSAGDVVIYTIQVQLSDYFTLGDINLTDLLSDGQRIDTSFLPTFTVTERGIASGALGFAGVSASGGEFGGGAFTTIYNSATGQTAISIDMSQELIGQNLFGGDGVLAGGRTQAGDAALLTGATTLSITFRAVVQAEYVSPQVNGQAVSQGDRIGNDVDVSATVRNNVTQAPTGNSITDDSHVSLVVPVGHVNAKEVVAVNGLAPVMVGNSPVVTQGDTVTFRITYALPNSSVDEFRLVDFLPLPVFEAMRLTQSTGAVGSIPDVGQWGYGTADSFHTLLNAPTPTVTADTAANSITFDFGSYSLQTQPGNPQAEASVVQILFTVRVTDQAFADQLQLTNLVTASEAGSQGNTVSTSALGQFKLSQPELVISKGVVDYLGSNSVTFDGSRSPPGVSFAGAVGNTGAAAFTGQITDAGLTLGAIDANLRGADAGDKLTFAIVINNNGTGRNGAFDVQFRDTLPAGFGIPTDGAGLNLKVTTGDGTPVAYALIGSGLFDGGIRLTDPSASSGAIAPDQDGSGTSGTSTADIIIITYDLVALDSVQPRQTWTNEATLFAFAALPGGANFVFEDLSDTATVTTPDPTISKTVIDSSHSFTSGNNLAIGETVTFRITVTLPEGTTNNLKLSDVLPDSMASTLTPISATLVSVGSGISGAGIPAIGSSATLSGHTFSFDFGNVVNAGDNVASNNSIVFDVVARATDDVRNQRGDTATNSGHINWITTLEGGSLVAGALSANATVRMVAPDLALTKTVNPTTADGGDIVTYTLTVSNPAHTYGTTAFDLNLIDSDLASLGFSNVTITGVSSSGAVNAAATADAGGIVRVSADSLINGGSITVTFTAKVSDTVETGSTLTNVARITDYATLPGDDPNARVITNEPPASATLTIASTGITKQLITTSIGNDANPKVQIGETATFDIVATLPDGLTKSLVLRDVLPTGAATLNFVSAELISIGGNSTAGATAGGNISGSLLGVGSTGTLSGDGKTVSFALGDVYTLASPGHTAADQIIIRVTVVVPDVPENTASDDVVTNTAIALFSTGSRQATSSLDIIEPNLGIVKSAVPASVQAGDVISYSFTIRNNGDGIAFDVTVADPLHPDIQRIGDISFSGIASGTATSFADIQLAQLRPGESLTVSYQALVLDTASHGTNIVNTASTSYDSLPGTDLGRVPSPPPSSSVSIPVVGPVLVDKALIFTSVNGDTSPNVVIGELLTYQIVATLPNGTISLNLRDVLPAGLEYVVGSASFVSAFGSSTVPAGFAVSVSGQQVDFAFGSLVNPPDPGGDDRVIVTLQALVRDVPLNFQGVNLVNPVTAITSLGSFTDPTPPVVSIVEPRLDIDKAASVNGGSAGDAGDLVSFTVTVRHSGTSGADARDFTIADLLPTGLTLVGTPTLSGTGAPGAAIDPSAPANSIRVTGATLAMGQELVIHYQARIDDTNLLPSAITNSASVGWDSLPGSGGRVDSGLDTATIDVTGPQSLVKSITGTSDSLTGSEQFDPAVPDLVIGERVDFRLVATIPEGVLGPVIITDTLLSAFGTLDLVPGSVQVEIGGVAISFTPTVTDTNGDGIGDRLLFDFGTIALPGDNDPSNNHIIISYSALVPDVAANFAAPGRVQLLPATLDTPLGLRADQVSVEIVEPELVLDKTASATTGIPGDVITYRLVLTHAGNSTAAARDILLTDDLSTGDLTLVPGSLVVLSGPGSVSGSGVSISIPTLALGEETIVEYRAIVGTVPPGASVPNIAQANFDSAEGPGGRPDSASDTFTFGVPNLNKVITGSSLADTGDEQYRPGVQDLAIGELLFYDIIVTLPDGDTGVLVTDRLLSLGAFGTLELVGAPTIAIGSGVTASIPNPTLVQTDTNGDGIADRLAWDFGTVNFTGSGDNHIIISVVARVPDVPGNSSGDLLTLPANLDYVYGNVVDSIRVDFVEPELGIEKIVTPVVGEAGTVVGYQVTLRNLGTGPAYDMALADLADAGLLPEGPATLLQGGSSTLFASANDVVVARLLPGEVAIISYAARIADSVLVDSVLPNTVSTGYDSLPGADAGQRSYAPVADDAVVTVTPVQEPTLTKAIPVPPTSDPNTGDAQLRPGVTDFGIGETGRIELTATLPHGTVQNVTLTDQLTTADAKLGFLPGSVSISLGGTLLDPASYTVTLVDSDNDGIADSVSFHFNSLTVPGAADPATYPLVIHYEVMALDIPANQSGDQLDLAVSLTYETANGAIQPLTASAGADIVEPGLGIEKIVTPMVGEAGVLVGYQVTIRNHGNGPAYDMVLTDVQAAGLLPEGPVTLLLNGVSTQFASINDVVIAGLLPGEVAIISYAARVADGVLVDSVLPNTISTGYDSLPGTETGQREYGPVTDDAAVTVTPSTQPALVKSIPVPPTSDANTGDAQLRPGITDLGIGETAQIELAATLPRGTIQNVTITDQLTTADAKLGFLPGSVSVSLGGIVLDPASYTVTLVDADNDGIADSVSFHFASLTVPGAADPATYPLVIHYEVMALDIPANQGGDQLDLAASLTYDTANGSIQPLTASAGVDLVQPDLTLTKTAVKTVADSGSLHGLLPPAAPLSGTAGDIFTYTITVGQAPGSTGPAYDLAISDLVPNGLSIVPGSVVASMAGVNLSVNGNNITAQVALLLPGESFTISYQARILDSTMYDSALPNHVDLGYDTLAGPGGRADSAAADAQIFLQGAGTVVKTVIATSNPNSGTGAFEPDVTDLTIGEEVTTRLTAVLAEGTTHVVITDHLPAGPGGVLQLIALGRPVLGANVIAEHPNPEPTLFDTDGDGLVDSFRFDFGRVTVLGDNVIDARDTISIDVTARVPDDPRNVSGNRLDAPVLLDFGTGTAVASVPLDIVEPTLRIDKIALTPDRFLGQIASYEIRVYHSPDSVVAADVAVIDTLAPGLTLVPGSMIIVSAPESIPVSIQGTTVSIPLLPLGTELVIRFDAQIAYTVDPTVPLLNTATVTWDQVPGEGGRPAGSEDTASVNVLPGDVPKREQPSGHWLKDRHVERLPRIDGIYSGTAQSGARLVLSLVDSSGAPAGSTAVTADAGGNWIALMPSATMQDRHDWQDSIADSRLFRDLIHAEPASPQWDADRAVRVGAYVPDTAYRLTIDQLSAGHIQPDSLLGPEPANNLRTYFAPAWRDELLVQQPLSIDRVFDDLAQTAISRDFAAAKEPLGFALNRFNAELLAAGVGAEAR</sequence>
<dbReference type="NCBIfam" id="TIGR01451">
    <property type="entry name" value="B_ant_repeat"/>
    <property type="match status" value="5"/>
</dbReference>
<dbReference type="Gene3D" id="2.60.40.740">
    <property type="match status" value="7"/>
</dbReference>
<evidence type="ECO:0000259" key="1">
    <source>
        <dbReference type="Pfam" id="PF01345"/>
    </source>
</evidence>
<dbReference type="OrthoDB" id="9773411at2"/>
<dbReference type="InterPro" id="IPR051172">
    <property type="entry name" value="Chlamydia_OmcB"/>
</dbReference>
<accession>A0A501XI21</accession>
<dbReference type="InterPro" id="IPR047589">
    <property type="entry name" value="DUF11_rpt"/>
</dbReference>
<gene>
    <name evidence="2" type="ORF">FJQ54_12325</name>
</gene>
<keyword evidence="3" id="KW-1185">Reference proteome</keyword>
<dbReference type="EMBL" id="VFSU01000028">
    <property type="protein sequence ID" value="TPE60186.1"/>
    <property type="molecule type" value="Genomic_DNA"/>
</dbReference>
<dbReference type="PANTHER" id="PTHR34819:SF3">
    <property type="entry name" value="CELL SURFACE PROTEIN"/>
    <property type="match status" value="1"/>
</dbReference>
<evidence type="ECO:0000313" key="3">
    <source>
        <dbReference type="Proteomes" id="UP000319897"/>
    </source>
</evidence>
<comment type="caution">
    <text evidence="2">The sequence shown here is derived from an EMBL/GenBank/DDBJ whole genome shotgun (WGS) entry which is preliminary data.</text>
</comment>
<dbReference type="InterPro" id="IPR001434">
    <property type="entry name" value="OmcB-like_DUF11"/>
</dbReference>
<feature type="domain" description="DUF11" evidence="1">
    <location>
        <begin position="1752"/>
        <end position="1851"/>
    </location>
</feature>
<dbReference type="RefSeq" id="WP_140928712.1">
    <property type="nucleotide sequence ID" value="NZ_VFSU01000028.1"/>
</dbReference>
<feature type="domain" description="DUF11" evidence="1">
    <location>
        <begin position="1149"/>
        <end position="1273"/>
    </location>
</feature>